<name>A0A2V2N5Z6_9EURY</name>
<evidence type="ECO:0008006" key="3">
    <source>
        <dbReference type="Google" id="ProtNLM"/>
    </source>
</evidence>
<comment type="caution">
    <text evidence="1">The sequence shown here is derived from an EMBL/GenBank/DDBJ whole genome shotgun (WGS) entry which is preliminary data.</text>
</comment>
<proteinExistence type="predicted"/>
<dbReference type="EMBL" id="QGMZ01000021">
    <property type="protein sequence ID" value="PWR73156.1"/>
    <property type="molecule type" value="Genomic_DNA"/>
</dbReference>
<evidence type="ECO:0000313" key="1">
    <source>
        <dbReference type="EMBL" id="PWR73156.1"/>
    </source>
</evidence>
<gene>
    <name evidence="1" type="ORF">DLD82_11310</name>
</gene>
<reference evidence="1 2" key="1">
    <citation type="submission" date="2018-05" db="EMBL/GenBank/DDBJ databases">
        <title>Draft genome of Methanospirillum stamsii Pt1.</title>
        <authorList>
            <person name="Dueholm M.S."/>
            <person name="Nielsen P.H."/>
            <person name="Bakmann L.F."/>
            <person name="Otzen D.E."/>
        </authorList>
    </citation>
    <scope>NUCLEOTIDE SEQUENCE [LARGE SCALE GENOMIC DNA]</scope>
    <source>
        <strain evidence="1 2">Pt1</strain>
    </source>
</reference>
<dbReference type="Proteomes" id="UP000245934">
    <property type="component" value="Unassembled WGS sequence"/>
</dbReference>
<accession>A0A2V2N5Z6</accession>
<evidence type="ECO:0000313" key="2">
    <source>
        <dbReference type="Proteomes" id="UP000245934"/>
    </source>
</evidence>
<organism evidence="1 2">
    <name type="scientific">Methanospirillum stamsii</name>
    <dbReference type="NCBI Taxonomy" id="1277351"/>
    <lineage>
        <taxon>Archaea</taxon>
        <taxon>Methanobacteriati</taxon>
        <taxon>Methanobacteriota</taxon>
        <taxon>Stenosarchaea group</taxon>
        <taxon>Methanomicrobia</taxon>
        <taxon>Methanomicrobiales</taxon>
        <taxon>Methanospirillaceae</taxon>
        <taxon>Methanospirillum</taxon>
    </lineage>
</organism>
<dbReference type="GeneID" id="97610144"/>
<dbReference type="AlphaFoldDB" id="A0A2V2N5Z6"/>
<dbReference type="RefSeq" id="WP_109941231.1">
    <property type="nucleotide sequence ID" value="NZ_CP176366.1"/>
</dbReference>
<keyword evidence="2" id="KW-1185">Reference proteome</keyword>
<protein>
    <recommendedName>
        <fullName evidence="3">Prevent-host-death protein</fullName>
    </recommendedName>
</protein>
<sequence length="81" mass="9341">MEIQTNLQYIFDDRGNKTAVIIPIAMWESMIQMSDVKVTQARRKNIDLLFGALKDSPVLADIEEYSQKTREEGVENTCKNF</sequence>